<dbReference type="Proteomes" id="UP000239663">
    <property type="component" value="Unassembled WGS sequence"/>
</dbReference>
<feature type="domain" description="Na+-translocating membrane potential-generating system MpsC" evidence="1">
    <location>
        <begin position="5"/>
        <end position="110"/>
    </location>
</feature>
<gene>
    <name evidence="2" type="ORF">CYL18_14155</name>
</gene>
<evidence type="ECO:0000313" key="3">
    <source>
        <dbReference type="Proteomes" id="UP000239663"/>
    </source>
</evidence>
<dbReference type="EMBL" id="PKOZ01000009">
    <property type="protein sequence ID" value="PQD94547.1"/>
    <property type="molecule type" value="Genomic_DNA"/>
</dbReference>
<sequence length="226" mass="26738">MNKIAVEKDIGSYIGRLLRENFGRGPGHVLATLSYPFLAVHLSNFLSPIEKSLIANNNSIYVHKTRDLVMETLMNDIITYIELTMNQKVKEFFYDWNLDCLTGMFIIRLDGHQCDHVSYPNKENVEREMIEISEIAQKEPEEIYSHMLNKRQLILVRKGILIRIEKEFIRLGFKENLMIAKRNLEKTLLKERRKHFEGHLNRKVIDEFTFWNFEEDSSYIILILDS</sequence>
<evidence type="ECO:0000259" key="1">
    <source>
        <dbReference type="Pfam" id="PF10057"/>
    </source>
</evidence>
<proteinExistence type="predicted"/>
<dbReference type="RefSeq" id="WP_104850185.1">
    <property type="nucleotide sequence ID" value="NZ_PKOZ01000009.1"/>
</dbReference>
<dbReference type="AlphaFoldDB" id="A0A2S7MXR8"/>
<reference evidence="2 3" key="1">
    <citation type="submission" date="2017-12" db="EMBL/GenBank/DDBJ databases">
        <title>Taxonomic description and draft genome of Pradoshia cofamensis Gen. nov., sp. nov., a thermotolerant bacillale isolated from anterior gut of earthworm Eisenia fetida.</title>
        <authorList>
            <person name="Saha T."/>
            <person name="Chakraborty R."/>
        </authorList>
    </citation>
    <scope>NUCLEOTIDE SEQUENCE [LARGE SCALE GENOMIC DNA]</scope>
    <source>
        <strain evidence="2 3">EAG3</strain>
    </source>
</reference>
<dbReference type="Pfam" id="PF10057">
    <property type="entry name" value="MpsC"/>
    <property type="match status" value="1"/>
</dbReference>
<accession>A0A2S7MXR8</accession>
<evidence type="ECO:0000313" key="2">
    <source>
        <dbReference type="EMBL" id="PQD94547.1"/>
    </source>
</evidence>
<name>A0A2S7MXR8_9BACI</name>
<comment type="caution">
    <text evidence="2">The sequence shown here is derived from an EMBL/GenBank/DDBJ whole genome shotgun (WGS) entry which is preliminary data.</text>
</comment>
<dbReference type="OrthoDB" id="2677857at2"/>
<protein>
    <recommendedName>
        <fullName evidence="1">Na+-translocating membrane potential-generating system MpsC domain-containing protein</fullName>
    </recommendedName>
</protein>
<keyword evidence="3" id="KW-1185">Reference proteome</keyword>
<dbReference type="InterPro" id="IPR018745">
    <property type="entry name" value="MpsC"/>
</dbReference>
<organism evidence="2 3">
    <name type="scientific">Pradoshia eiseniae</name>
    <dbReference type="NCBI Taxonomy" id="2064768"/>
    <lineage>
        <taxon>Bacteria</taxon>
        <taxon>Bacillati</taxon>
        <taxon>Bacillota</taxon>
        <taxon>Bacilli</taxon>
        <taxon>Bacillales</taxon>
        <taxon>Bacillaceae</taxon>
        <taxon>Pradoshia</taxon>
    </lineage>
</organism>